<gene>
    <name evidence="1" type="ORF">ERS132370_00098</name>
</gene>
<evidence type="ECO:0000313" key="1">
    <source>
        <dbReference type="EMBL" id="CYV39280.1"/>
    </source>
</evidence>
<reference evidence="1 2" key="1">
    <citation type="submission" date="2016-02" db="EMBL/GenBank/DDBJ databases">
        <authorList>
            <consortium name="Pathogen Informatics"/>
        </authorList>
    </citation>
    <scope>NUCLEOTIDE SEQUENCE [LARGE SCALE GENOMIC DNA]</scope>
    <source>
        <strain evidence="1 2">LSS8</strain>
    </source>
</reference>
<name>A0A0Z8IPJ3_STRSU</name>
<dbReference type="Proteomes" id="UP000072933">
    <property type="component" value="Unassembled WGS sequence"/>
</dbReference>
<sequence length="55" mass="6511">MDVRISLYGCDDTTHIDTDVTVEEYDFLRKLRRLSRENSSYACQPTLDVKRKQND</sequence>
<evidence type="ECO:0000313" key="2">
    <source>
        <dbReference type="Proteomes" id="UP000072933"/>
    </source>
</evidence>
<dbReference type="RefSeq" id="WP_153594958.1">
    <property type="nucleotide sequence ID" value="NZ_CEJO01000026.1"/>
</dbReference>
<organism evidence="1 2">
    <name type="scientific">Streptococcus suis</name>
    <dbReference type="NCBI Taxonomy" id="1307"/>
    <lineage>
        <taxon>Bacteria</taxon>
        <taxon>Bacillati</taxon>
        <taxon>Bacillota</taxon>
        <taxon>Bacilli</taxon>
        <taxon>Lactobacillales</taxon>
        <taxon>Streptococcaceae</taxon>
        <taxon>Streptococcus</taxon>
    </lineage>
</organism>
<proteinExistence type="predicted"/>
<accession>A0A0Z8IPJ3</accession>
<protein>
    <submittedName>
        <fullName evidence="1">Uncharacterized protein</fullName>
    </submittedName>
</protein>
<dbReference type="EMBL" id="FIID01000001">
    <property type="protein sequence ID" value="CYV39280.1"/>
    <property type="molecule type" value="Genomic_DNA"/>
</dbReference>
<dbReference type="AlphaFoldDB" id="A0A0Z8IPJ3"/>